<feature type="compositionally biased region" description="Basic and acidic residues" evidence="1">
    <location>
        <begin position="120"/>
        <end position="151"/>
    </location>
</feature>
<dbReference type="Proteomes" id="UP001195483">
    <property type="component" value="Unassembled WGS sequence"/>
</dbReference>
<sequence length="162" mass="18359">KSLEIWCELITFSENHARVLTSLGQVKTWEKCPSPLKTHIPYYLDMDNKMLESNRFFPLIEEEAASEGNGKKTQIVEGNGLNDLNEIKPLTSSPNSPTSRKKKIKRKMRLASQSSCTSERVSEDKGVRKSNLKKEKEGEIRENKGSETDKDTELDVAICIQT</sequence>
<comment type="caution">
    <text evidence="2">The sequence shown here is derived from an EMBL/GenBank/DDBJ whole genome shotgun (WGS) entry which is preliminary data.</text>
</comment>
<reference evidence="2" key="1">
    <citation type="journal article" date="2021" name="Genome Biol. Evol.">
        <title>A High-Quality Reference Genome for a Parasitic Bivalve with Doubly Uniparental Inheritance (Bivalvia: Unionida).</title>
        <authorList>
            <person name="Smith C.H."/>
        </authorList>
    </citation>
    <scope>NUCLEOTIDE SEQUENCE</scope>
    <source>
        <strain evidence="2">CHS0354</strain>
    </source>
</reference>
<gene>
    <name evidence="2" type="ORF">CHS0354_042698</name>
</gene>
<name>A0AAE0VRB8_9BIVA</name>
<reference evidence="2" key="2">
    <citation type="journal article" date="2021" name="Genome Biol. Evol.">
        <title>Developing a high-quality reference genome for a parasitic bivalve with doubly uniparental inheritance (Bivalvia: Unionida).</title>
        <authorList>
            <person name="Smith C.H."/>
        </authorList>
    </citation>
    <scope>NUCLEOTIDE SEQUENCE</scope>
    <source>
        <strain evidence="2">CHS0354</strain>
        <tissue evidence="2">Mantle</tissue>
    </source>
</reference>
<feature type="non-terminal residue" evidence="2">
    <location>
        <position position="1"/>
    </location>
</feature>
<proteinExistence type="predicted"/>
<feature type="compositionally biased region" description="Basic residues" evidence="1">
    <location>
        <begin position="99"/>
        <end position="109"/>
    </location>
</feature>
<organism evidence="2 3">
    <name type="scientific">Potamilus streckersoni</name>
    <dbReference type="NCBI Taxonomy" id="2493646"/>
    <lineage>
        <taxon>Eukaryota</taxon>
        <taxon>Metazoa</taxon>
        <taxon>Spiralia</taxon>
        <taxon>Lophotrochozoa</taxon>
        <taxon>Mollusca</taxon>
        <taxon>Bivalvia</taxon>
        <taxon>Autobranchia</taxon>
        <taxon>Heteroconchia</taxon>
        <taxon>Palaeoheterodonta</taxon>
        <taxon>Unionida</taxon>
        <taxon>Unionoidea</taxon>
        <taxon>Unionidae</taxon>
        <taxon>Ambleminae</taxon>
        <taxon>Lampsilini</taxon>
        <taxon>Potamilus</taxon>
    </lineage>
</organism>
<dbReference type="EMBL" id="JAEAOA010002357">
    <property type="protein sequence ID" value="KAK3587743.1"/>
    <property type="molecule type" value="Genomic_DNA"/>
</dbReference>
<evidence type="ECO:0000256" key="1">
    <source>
        <dbReference type="SAM" id="MobiDB-lite"/>
    </source>
</evidence>
<dbReference type="AlphaFoldDB" id="A0AAE0VRB8"/>
<evidence type="ECO:0000313" key="3">
    <source>
        <dbReference type="Proteomes" id="UP001195483"/>
    </source>
</evidence>
<protein>
    <submittedName>
        <fullName evidence="2">Uncharacterized protein</fullName>
    </submittedName>
</protein>
<keyword evidence="3" id="KW-1185">Reference proteome</keyword>
<accession>A0AAE0VRB8</accession>
<evidence type="ECO:0000313" key="2">
    <source>
        <dbReference type="EMBL" id="KAK3587743.1"/>
    </source>
</evidence>
<reference evidence="2" key="3">
    <citation type="submission" date="2023-05" db="EMBL/GenBank/DDBJ databases">
        <authorList>
            <person name="Smith C.H."/>
        </authorList>
    </citation>
    <scope>NUCLEOTIDE SEQUENCE</scope>
    <source>
        <strain evidence="2">CHS0354</strain>
        <tissue evidence="2">Mantle</tissue>
    </source>
</reference>
<feature type="region of interest" description="Disordered" evidence="1">
    <location>
        <begin position="65"/>
        <end position="151"/>
    </location>
</feature>